<accession>A0AAD5S928</accession>
<evidence type="ECO:0000313" key="3">
    <source>
        <dbReference type="Proteomes" id="UP001212841"/>
    </source>
</evidence>
<dbReference type="Proteomes" id="UP001212841">
    <property type="component" value="Unassembled WGS sequence"/>
</dbReference>
<feature type="non-terminal residue" evidence="2">
    <location>
        <position position="512"/>
    </location>
</feature>
<name>A0AAD5S928_9FUNG</name>
<keyword evidence="3" id="KW-1185">Reference proteome</keyword>
<gene>
    <name evidence="2" type="ORF">HK097_009364</name>
</gene>
<reference evidence="2" key="1">
    <citation type="submission" date="2020-05" db="EMBL/GenBank/DDBJ databases">
        <title>Phylogenomic resolution of chytrid fungi.</title>
        <authorList>
            <person name="Stajich J.E."/>
            <person name="Amses K."/>
            <person name="Simmons R."/>
            <person name="Seto K."/>
            <person name="Myers J."/>
            <person name="Bonds A."/>
            <person name="Quandt C.A."/>
            <person name="Barry K."/>
            <person name="Liu P."/>
            <person name="Grigoriev I."/>
            <person name="Longcore J.E."/>
            <person name="James T.Y."/>
        </authorList>
    </citation>
    <scope>NUCLEOTIDE SEQUENCE</scope>
    <source>
        <strain evidence="2">JEL0318</strain>
    </source>
</reference>
<evidence type="ECO:0000313" key="2">
    <source>
        <dbReference type="EMBL" id="KAJ3049671.1"/>
    </source>
</evidence>
<dbReference type="EMBL" id="JADGJD010000612">
    <property type="protein sequence ID" value="KAJ3049671.1"/>
    <property type="molecule type" value="Genomic_DNA"/>
</dbReference>
<protein>
    <submittedName>
        <fullName evidence="2">Uncharacterized protein</fullName>
    </submittedName>
</protein>
<feature type="compositionally biased region" description="Basic and acidic residues" evidence="1">
    <location>
        <begin position="21"/>
        <end position="37"/>
    </location>
</feature>
<evidence type="ECO:0000256" key="1">
    <source>
        <dbReference type="SAM" id="MobiDB-lite"/>
    </source>
</evidence>
<organism evidence="2 3">
    <name type="scientific">Rhizophlyctis rosea</name>
    <dbReference type="NCBI Taxonomy" id="64517"/>
    <lineage>
        <taxon>Eukaryota</taxon>
        <taxon>Fungi</taxon>
        <taxon>Fungi incertae sedis</taxon>
        <taxon>Chytridiomycota</taxon>
        <taxon>Chytridiomycota incertae sedis</taxon>
        <taxon>Chytridiomycetes</taxon>
        <taxon>Rhizophlyctidales</taxon>
        <taxon>Rhizophlyctidaceae</taxon>
        <taxon>Rhizophlyctis</taxon>
    </lineage>
</organism>
<comment type="caution">
    <text evidence="2">The sequence shown here is derived from an EMBL/GenBank/DDBJ whole genome shotgun (WGS) entry which is preliminary data.</text>
</comment>
<sequence>MPWAGWDTPRDDRSAGGSKSVVEKARQQREDREAKKREEDLLLQQNAAAKIVTKCMRTVAHKRKSRKLLRQEWDLWTSFERPGLVTTAPSILCQTWVFLHFWNPAIDSARLAHLCKALLVPIHSQKPPLPLPHYLSTPQHTTITQNILLRLSQICATRISGPENPSSALSDTGYSTPYLSGPELRLLITHLDPKQYSQTPSSGTAIKLLHSFLVHSATLRSWGAGILNRTKAFIVQRHKHPNKSKDPATDALENKTHLWLNAVIHISLMMIPPSSDRSSPPAFLAFTLHILSTPLLMTFANPQCLTLLTRAQVTQRLAMYMSTRDWRAQLLSSLEGEQALYLTGNLVELGRRGGSSGDEGWIEVVTSLCQHAKGYVSEKASNLVSWHPVFKWYSGKSNPSIPSEYLTILITQLSHLWTRTILTKTFSQILSLPAPPSTSPAPQKSKSLFQSIAKLTPSSPLSPKPQNNPAQVLLTTDMISKSSLYLNLADTILAQRSGILNGLSYTLGLVVG</sequence>
<dbReference type="AlphaFoldDB" id="A0AAD5S928"/>
<feature type="region of interest" description="Disordered" evidence="1">
    <location>
        <begin position="1"/>
        <end position="37"/>
    </location>
</feature>
<proteinExistence type="predicted"/>